<keyword evidence="3" id="KW-0813">Transport</keyword>
<accession>A0A645ANK9</accession>
<comment type="caution">
    <text evidence="8">The sequence shown here is derived from an EMBL/GenBank/DDBJ whole genome shotgun (WGS) entry which is preliminary data.</text>
</comment>
<reference evidence="8" key="1">
    <citation type="submission" date="2019-08" db="EMBL/GenBank/DDBJ databases">
        <authorList>
            <person name="Kucharzyk K."/>
            <person name="Murdoch R.W."/>
            <person name="Higgins S."/>
            <person name="Loffler F."/>
        </authorList>
    </citation>
    <scope>NUCLEOTIDE SEQUENCE</scope>
</reference>
<evidence type="ECO:0008006" key="9">
    <source>
        <dbReference type="Google" id="ProtNLM"/>
    </source>
</evidence>
<dbReference type="EMBL" id="VSSQ01014951">
    <property type="protein sequence ID" value="MPM54759.1"/>
    <property type="molecule type" value="Genomic_DNA"/>
</dbReference>
<evidence type="ECO:0000256" key="5">
    <source>
        <dbReference type="ARBA" id="ARBA00022989"/>
    </source>
</evidence>
<evidence type="ECO:0000256" key="1">
    <source>
        <dbReference type="ARBA" id="ARBA00004127"/>
    </source>
</evidence>
<feature type="transmembrane region" description="Helical" evidence="7">
    <location>
        <begin position="102"/>
        <end position="121"/>
    </location>
</feature>
<evidence type="ECO:0000313" key="8">
    <source>
        <dbReference type="EMBL" id="MPM54759.1"/>
    </source>
</evidence>
<dbReference type="InterPro" id="IPR051788">
    <property type="entry name" value="MFS_Transporter"/>
</dbReference>
<feature type="transmembrane region" description="Helical" evidence="7">
    <location>
        <begin position="160"/>
        <end position="180"/>
    </location>
</feature>
<sequence>MALSVIFYAFVTFPAAKAKAGIPRQKILKMFTEPTLLLMSFTLFFQSGMEGITSSWIPSFMENVHSIDKENAMMALSISVIGIGVGRVFLSYILKHQSANKVLLFSMIIAIIGTSMITYFSDATLSLAGAFLMGLGYSSSFPVILGIIGEKYKEMSGTAFSFALTIALFGNTLINLAVGASGLQMFPYIVMICIVAITILFSANAILTNKNRKQSL</sequence>
<evidence type="ECO:0000256" key="4">
    <source>
        <dbReference type="ARBA" id="ARBA00022692"/>
    </source>
</evidence>
<feature type="transmembrane region" description="Helical" evidence="7">
    <location>
        <begin position="127"/>
        <end position="148"/>
    </location>
</feature>
<evidence type="ECO:0000256" key="6">
    <source>
        <dbReference type="ARBA" id="ARBA00023136"/>
    </source>
</evidence>
<dbReference type="PANTHER" id="PTHR23514">
    <property type="entry name" value="BYPASS OF STOP CODON PROTEIN 6"/>
    <property type="match status" value="1"/>
</dbReference>
<comment type="subcellular location">
    <subcellularLocation>
        <location evidence="1">Endomembrane system</location>
        <topology evidence="1">Multi-pass membrane protein</topology>
    </subcellularLocation>
</comment>
<dbReference type="GO" id="GO:0012505">
    <property type="term" value="C:endomembrane system"/>
    <property type="evidence" value="ECO:0007669"/>
    <property type="project" value="UniProtKB-SubCell"/>
</dbReference>
<feature type="transmembrane region" description="Helical" evidence="7">
    <location>
        <begin position="186"/>
        <end position="207"/>
    </location>
</feature>
<dbReference type="InterPro" id="IPR036259">
    <property type="entry name" value="MFS_trans_sf"/>
</dbReference>
<proteinExistence type="inferred from homology"/>
<protein>
    <recommendedName>
        <fullName evidence="9">Protein TsgA</fullName>
    </recommendedName>
</protein>
<keyword evidence="6 7" id="KW-0472">Membrane</keyword>
<dbReference type="PANTHER" id="PTHR23514:SF3">
    <property type="entry name" value="BYPASS OF STOP CODON PROTEIN 6"/>
    <property type="match status" value="1"/>
</dbReference>
<dbReference type="GO" id="GO:0022857">
    <property type="term" value="F:transmembrane transporter activity"/>
    <property type="evidence" value="ECO:0007669"/>
    <property type="project" value="InterPro"/>
</dbReference>
<feature type="transmembrane region" description="Helical" evidence="7">
    <location>
        <begin position="72"/>
        <end position="90"/>
    </location>
</feature>
<dbReference type="Gene3D" id="1.20.1250.20">
    <property type="entry name" value="MFS general substrate transporter like domains"/>
    <property type="match status" value="1"/>
</dbReference>
<keyword evidence="5 7" id="KW-1133">Transmembrane helix</keyword>
<comment type="similarity">
    <text evidence="2">Belongs to the major facilitator superfamily.</text>
</comment>
<keyword evidence="4 7" id="KW-0812">Transmembrane</keyword>
<evidence type="ECO:0000256" key="3">
    <source>
        <dbReference type="ARBA" id="ARBA00022448"/>
    </source>
</evidence>
<organism evidence="8">
    <name type="scientific">bioreactor metagenome</name>
    <dbReference type="NCBI Taxonomy" id="1076179"/>
    <lineage>
        <taxon>unclassified sequences</taxon>
        <taxon>metagenomes</taxon>
        <taxon>ecological metagenomes</taxon>
    </lineage>
</organism>
<dbReference type="AlphaFoldDB" id="A0A645ANK9"/>
<dbReference type="GO" id="GO:0016020">
    <property type="term" value="C:membrane"/>
    <property type="evidence" value="ECO:0007669"/>
    <property type="project" value="TreeGrafter"/>
</dbReference>
<dbReference type="SUPFAM" id="SSF103473">
    <property type="entry name" value="MFS general substrate transporter"/>
    <property type="match status" value="1"/>
</dbReference>
<evidence type="ECO:0000256" key="7">
    <source>
        <dbReference type="SAM" id="Phobius"/>
    </source>
</evidence>
<dbReference type="InterPro" id="IPR011701">
    <property type="entry name" value="MFS"/>
</dbReference>
<evidence type="ECO:0000256" key="2">
    <source>
        <dbReference type="ARBA" id="ARBA00008335"/>
    </source>
</evidence>
<dbReference type="Pfam" id="PF07690">
    <property type="entry name" value="MFS_1"/>
    <property type="match status" value="1"/>
</dbReference>
<name>A0A645ANK9_9ZZZZ</name>
<gene>
    <name evidence="8" type="ORF">SDC9_101539</name>
</gene>